<sequence length="601" mass="64441">MSASSPQSIASPGAGTPVASQSGTRHRAISAAPSPAASPATSGPHSHRTPLSIKPSAKPPPPTQPQQRTALPSINKMAMSSVISPQPAPPEPPKVSMTSKEWVIPPRPKPGRKPATDTPPTKRKAQNRAAQRAFRERRAARVGELEEQLDQQREAQEKHESELKDKIHELELDVQSFRSRCMLLENMLERERQDRIRVETEAETLKRRLDEGVFNSNFQSRSMSSQHPFEGLHSPTSQGPRHSLPDARPDRQSGHSFSISQIISPPETLDMSTSNDTETAITCGNCSPNGPCACAEEVLNSAANGCGKCTLTSNCQCLDEVAEALDRSQELKRPASPSANVSTEKRHRSNADAETDFTAMFSRKTQEAFSAPSQLPSMDSMPFRDGCGFCKDGTYCVCADTALATPAMTPNDTLPPISQQVQTPPPEDTDPPILAMEMTADGAVKLPPRRPQTQSTERRGCGPSGPGTCAQCQADPKSGLFCRLMAANLNRKDGSSGGCCGGKGAGGGCCKSQKPPQPEKINLPSLPSLGLSCAEAYQTLSSHRNFSKAADDIGSWLPKLKATPRPGTRPAPPGAMMPIEVEAASIMSVLKDFDIRFGRGI</sequence>
<dbReference type="Pfam" id="PF10297">
    <property type="entry name" value="Hap4_Hap_bind"/>
    <property type="match status" value="1"/>
</dbReference>
<dbReference type="InterPro" id="IPR004827">
    <property type="entry name" value="bZIP"/>
</dbReference>
<feature type="compositionally biased region" description="Polar residues" evidence="3">
    <location>
        <begin position="1"/>
        <end position="10"/>
    </location>
</feature>
<evidence type="ECO:0000259" key="4">
    <source>
        <dbReference type="PROSITE" id="PS00036"/>
    </source>
</evidence>
<comment type="caution">
    <text evidence="5">The sequence shown here is derived from an EMBL/GenBank/DDBJ whole genome shotgun (WGS) entry which is preliminary data.</text>
</comment>
<dbReference type="PANTHER" id="PTHR40621">
    <property type="entry name" value="TRANSCRIPTION FACTOR KAPC-RELATED"/>
    <property type="match status" value="1"/>
</dbReference>
<feature type="compositionally biased region" description="Polar residues" evidence="3">
    <location>
        <begin position="254"/>
        <end position="263"/>
    </location>
</feature>
<dbReference type="Gene3D" id="1.20.5.170">
    <property type="match status" value="1"/>
</dbReference>
<name>A0A559LRA4_FUSOC</name>
<dbReference type="GO" id="GO:0000976">
    <property type="term" value="F:transcription cis-regulatory region binding"/>
    <property type="evidence" value="ECO:0007669"/>
    <property type="project" value="InterPro"/>
</dbReference>
<dbReference type="InterPro" id="IPR018287">
    <property type="entry name" value="Hap4_TF_heteromerisation"/>
</dbReference>
<organism evidence="5 6">
    <name type="scientific">Fusarium oxysporum f. sp. cubense</name>
    <dbReference type="NCBI Taxonomy" id="61366"/>
    <lineage>
        <taxon>Eukaryota</taxon>
        <taxon>Fungi</taxon>
        <taxon>Dikarya</taxon>
        <taxon>Ascomycota</taxon>
        <taxon>Pezizomycotina</taxon>
        <taxon>Sordariomycetes</taxon>
        <taxon>Hypocreomycetidae</taxon>
        <taxon>Hypocreales</taxon>
        <taxon>Nectriaceae</taxon>
        <taxon>Fusarium</taxon>
        <taxon>Fusarium oxysporum species complex</taxon>
    </lineage>
</organism>
<feature type="compositionally biased region" description="Basic and acidic residues" evidence="3">
    <location>
        <begin position="243"/>
        <end position="253"/>
    </location>
</feature>
<feature type="region of interest" description="Disordered" evidence="3">
    <location>
        <begin position="219"/>
        <end position="275"/>
    </location>
</feature>
<evidence type="ECO:0000313" key="6">
    <source>
        <dbReference type="Proteomes" id="UP000320707"/>
    </source>
</evidence>
<keyword evidence="2" id="KW-0539">Nucleus</keyword>
<feature type="region of interest" description="Disordered" evidence="3">
    <location>
        <begin position="328"/>
        <end position="351"/>
    </location>
</feature>
<dbReference type="InterPro" id="IPR046347">
    <property type="entry name" value="bZIP_sf"/>
</dbReference>
<feature type="compositionally biased region" description="Low complexity" evidence="3">
    <location>
        <begin position="29"/>
        <end position="56"/>
    </location>
</feature>
<evidence type="ECO:0000256" key="2">
    <source>
        <dbReference type="ARBA" id="ARBA00023242"/>
    </source>
</evidence>
<dbReference type="GO" id="GO:0090575">
    <property type="term" value="C:RNA polymerase II transcription regulator complex"/>
    <property type="evidence" value="ECO:0007669"/>
    <property type="project" value="TreeGrafter"/>
</dbReference>
<accession>A0A559LRA4</accession>
<protein>
    <submittedName>
        <fullName evidence="5">BZIP transcription factor hapX</fullName>
    </submittedName>
</protein>
<evidence type="ECO:0000256" key="1">
    <source>
        <dbReference type="ARBA" id="ARBA00004123"/>
    </source>
</evidence>
<dbReference type="Proteomes" id="UP000320707">
    <property type="component" value="Unassembled WGS sequence"/>
</dbReference>
<feature type="domain" description="BZIP" evidence="4">
    <location>
        <begin position="122"/>
        <end position="137"/>
    </location>
</feature>
<proteinExistence type="predicted"/>
<dbReference type="PANTHER" id="PTHR40621:SF7">
    <property type="entry name" value="BZIP DOMAIN-CONTAINING PROTEIN"/>
    <property type="match status" value="1"/>
</dbReference>
<dbReference type="InterPro" id="IPR050936">
    <property type="entry name" value="AP-1-like"/>
</dbReference>
<feature type="compositionally biased region" description="Basic and acidic residues" evidence="3">
    <location>
        <begin position="133"/>
        <end position="162"/>
    </location>
</feature>
<evidence type="ECO:0000256" key="3">
    <source>
        <dbReference type="SAM" id="MobiDB-lite"/>
    </source>
</evidence>
<feature type="region of interest" description="Disordered" evidence="3">
    <location>
        <begin position="1"/>
        <end position="162"/>
    </location>
</feature>
<dbReference type="EMBL" id="SRMI01000002">
    <property type="protein sequence ID" value="TVY77424.1"/>
    <property type="molecule type" value="Genomic_DNA"/>
</dbReference>
<reference evidence="5 6" key="1">
    <citation type="journal article" date="2019" name="Microbiol. Resour. Announc.">
        <title>High-quality draft genome sequence of Fusarium oxysporum f. sp. cubense strain 160527, a causal agent of Panama disease.</title>
        <authorList>
            <person name="Asai S."/>
            <person name="Ayukawa Y."/>
            <person name="Gan P."/>
            <person name="Masuda S."/>
            <person name="Komatsu K."/>
            <person name="Shirasu K."/>
            <person name="Arie T."/>
        </authorList>
    </citation>
    <scope>NUCLEOTIDE SEQUENCE [LARGE SCALE GENOMIC DNA]</scope>
    <source>
        <strain evidence="5 6">160527</strain>
    </source>
</reference>
<dbReference type="SUPFAM" id="SSF57959">
    <property type="entry name" value="Leucine zipper domain"/>
    <property type="match status" value="1"/>
</dbReference>
<evidence type="ECO:0000313" key="5">
    <source>
        <dbReference type="EMBL" id="TVY77424.1"/>
    </source>
</evidence>
<gene>
    <name evidence="5" type="primary">hapX</name>
    <name evidence="5" type="ORF">Focb16_v006519</name>
</gene>
<dbReference type="SMART" id="SM00338">
    <property type="entry name" value="BRLZ"/>
    <property type="match status" value="1"/>
</dbReference>
<comment type="subcellular location">
    <subcellularLocation>
        <location evidence="1">Nucleus</location>
    </subcellularLocation>
</comment>
<dbReference type="PROSITE" id="PS00036">
    <property type="entry name" value="BZIP_BASIC"/>
    <property type="match status" value="1"/>
</dbReference>
<dbReference type="GO" id="GO:0001228">
    <property type="term" value="F:DNA-binding transcription activator activity, RNA polymerase II-specific"/>
    <property type="evidence" value="ECO:0007669"/>
    <property type="project" value="TreeGrafter"/>
</dbReference>
<dbReference type="AlphaFoldDB" id="A0A559LRA4"/>